<dbReference type="OrthoDB" id="3034442at2759"/>
<evidence type="ECO:0000313" key="3">
    <source>
        <dbReference type="Proteomes" id="UP000813824"/>
    </source>
</evidence>
<dbReference type="EMBL" id="JAEVFJ010000007">
    <property type="protein sequence ID" value="KAH8103327.1"/>
    <property type="molecule type" value="Genomic_DNA"/>
</dbReference>
<reference evidence="2" key="1">
    <citation type="journal article" date="2021" name="New Phytol.">
        <title>Evolutionary innovations through gain and loss of genes in the ectomycorrhizal Boletales.</title>
        <authorList>
            <person name="Wu G."/>
            <person name="Miyauchi S."/>
            <person name="Morin E."/>
            <person name="Kuo A."/>
            <person name="Drula E."/>
            <person name="Varga T."/>
            <person name="Kohler A."/>
            <person name="Feng B."/>
            <person name="Cao Y."/>
            <person name="Lipzen A."/>
            <person name="Daum C."/>
            <person name="Hundley H."/>
            <person name="Pangilinan J."/>
            <person name="Johnson J."/>
            <person name="Barry K."/>
            <person name="LaButti K."/>
            <person name="Ng V."/>
            <person name="Ahrendt S."/>
            <person name="Min B."/>
            <person name="Choi I.G."/>
            <person name="Park H."/>
            <person name="Plett J.M."/>
            <person name="Magnuson J."/>
            <person name="Spatafora J.W."/>
            <person name="Nagy L.G."/>
            <person name="Henrissat B."/>
            <person name="Grigoriev I.V."/>
            <person name="Yang Z.L."/>
            <person name="Xu J."/>
            <person name="Martin F.M."/>
        </authorList>
    </citation>
    <scope>NUCLEOTIDE SEQUENCE</scope>
    <source>
        <strain evidence="2">KKN 215</strain>
    </source>
</reference>
<dbReference type="PROSITE" id="PS50181">
    <property type="entry name" value="FBOX"/>
    <property type="match status" value="1"/>
</dbReference>
<organism evidence="2 3">
    <name type="scientific">Cristinia sonorae</name>
    <dbReference type="NCBI Taxonomy" id="1940300"/>
    <lineage>
        <taxon>Eukaryota</taxon>
        <taxon>Fungi</taxon>
        <taxon>Dikarya</taxon>
        <taxon>Basidiomycota</taxon>
        <taxon>Agaricomycotina</taxon>
        <taxon>Agaricomycetes</taxon>
        <taxon>Agaricomycetidae</taxon>
        <taxon>Agaricales</taxon>
        <taxon>Pleurotineae</taxon>
        <taxon>Stephanosporaceae</taxon>
        <taxon>Cristinia</taxon>
    </lineage>
</organism>
<dbReference type="SUPFAM" id="SSF81383">
    <property type="entry name" value="F-box domain"/>
    <property type="match status" value="1"/>
</dbReference>
<accession>A0A8K0UTZ5</accession>
<name>A0A8K0UTZ5_9AGAR</name>
<proteinExistence type="predicted"/>
<protein>
    <recommendedName>
        <fullName evidence="1">F-box domain-containing protein</fullName>
    </recommendedName>
</protein>
<dbReference type="AlphaFoldDB" id="A0A8K0UTZ5"/>
<evidence type="ECO:0000259" key="1">
    <source>
        <dbReference type="PROSITE" id="PS50181"/>
    </source>
</evidence>
<comment type="caution">
    <text evidence="2">The sequence shown here is derived from an EMBL/GenBank/DDBJ whole genome shotgun (WGS) entry which is preliminary data.</text>
</comment>
<dbReference type="InterPro" id="IPR036047">
    <property type="entry name" value="F-box-like_dom_sf"/>
</dbReference>
<sequence>MTLFTLDQLIDDILVQLIVALPLCDLLAIRQTCKRFSHLTKLRLIWYTRFSLDVLARQLPIPGPFLHVHDIAANDLEWRTRRALLLDKCWRTPSSRDLLPHIQLSISSEDVSKVILLYGTSNILAVFPSKLHLWHVDASVHLSLRTAHFSSEWVSPSPGSDLVVVRDLFNTGLLAVQSQHSIEILTVDSSQNFVCRKRLYQACGKLVGFYDQWLLLKTGDLYTEQEATSSIGVTLVCSWDAEDDGQKYVLPWIPAYGEFVGFTVFSSYLVIIWDSCLATFLLPESTPIPVGGTTRTIHPSQQFRFRQRIRAPATITACRSRAIPGIKYPHPAPSDAVDCLTIIARPAEHRTMLGPFSPYGGAVSRSLLYVASKPSEPLAFGLASIPLHLAGDFQAISAGPSGRGVWMEEYNIRQCSAQDTLTGGGLFTTVECDDYSHPLATLDCDASEAEVHLDFDDGMGRIAVGIGRDIHVIDML</sequence>
<dbReference type="InterPro" id="IPR001810">
    <property type="entry name" value="F-box_dom"/>
</dbReference>
<keyword evidence="3" id="KW-1185">Reference proteome</keyword>
<evidence type="ECO:0000313" key="2">
    <source>
        <dbReference type="EMBL" id="KAH8103327.1"/>
    </source>
</evidence>
<feature type="domain" description="F-box" evidence="1">
    <location>
        <begin position="3"/>
        <end position="49"/>
    </location>
</feature>
<dbReference type="Proteomes" id="UP000813824">
    <property type="component" value="Unassembled WGS sequence"/>
</dbReference>
<gene>
    <name evidence="2" type="ORF">BXZ70DRAFT_1054957</name>
</gene>